<feature type="domain" description="HTH tetR-type" evidence="5">
    <location>
        <begin position="21"/>
        <end position="81"/>
    </location>
</feature>
<dbReference type="KEGG" id="ssub:CP968_11210"/>
<dbReference type="PANTHER" id="PTHR30055:SF234">
    <property type="entry name" value="HTH-TYPE TRANSCRIPTIONAL REGULATOR BETI"/>
    <property type="match status" value="1"/>
</dbReference>
<accession>A0A5P2UHP5</accession>
<dbReference type="Proteomes" id="UP000326831">
    <property type="component" value="Chromosome"/>
</dbReference>
<dbReference type="GO" id="GO:0000976">
    <property type="term" value="F:transcription cis-regulatory region binding"/>
    <property type="evidence" value="ECO:0007669"/>
    <property type="project" value="TreeGrafter"/>
</dbReference>
<dbReference type="PRINTS" id="PR00455">
    <property type="entry name" value="HTHTETR"/>
</dbReference>
<evidence type="ECO:0000313" key="8">
    <source>
        <dbReference type="Proteomes" id="UP000326831"/>
    </source>
</evidence>
<dbReference type="PROSITE" id="PS50977">
    <property type="entry name" value="HTH_TETR_2"/>
    <property type="match status" value="1"/>
</dbReference>
<dbReference type="InterPro" id="IPR050109">
    <property type="entry name" value="HTH-type_TetR-like_transc_reg"/>
</dbReference>
<dbReference type="AlphaFoldDB" id="A0A5P2UHP5"/>
<dbReference type="InterPro" id="IPR036271">
    <property type="entry name" value="Tet_transcr_reg_TetR-rel_C_sf"/>
</dbReference>
<dbReference type="InterPro" id="IPR001647">
    <property type="entry name" value="HTH_TetR"/>
</dbReference>
<dbReference type="PANTHER" id="PTHR30055">
    <property type="entry name" value="HTH-TYPE TRANSCRIPTIONAL REGULATOR RUTR"/>
    <property type="match status" value="1"/>
</dbReference>
<reference evidence="6" key="3">
    <citation type="submission" date="2020-09" db="EMBL/GenBank/DDBJ databases">
        <authorList>
            <person name="Sun Q."/>
            <person name="Ohkuma M."/>
        </authorList>
    </citation>
    <scope>NUCLEOTIDE SEQUENCE</scope>
    <source>
        <strain evidence="6">JCM 4834</strain>
    </source>
</reference>
<dbReference type="GO" id="GO:0003700">
    <property type="term" value="F:DNA-binding transcription factor activity"/>
    <property type="evidence" value="ECO:0007669"/>
    <property type="project" value="TreeGrafter"/>
</dbReference>
<keyword evidence="1" id="KW-0805">Transcription regulation</keyword>
<protein>
    <submittedName>
        <fullName evidence="6">TetR family transcriptional regulator</fullName>
    </submittedName>
    <submittedName>
        <fullName evidence="7">TetR/AcrR family transcriptional regulator</fullName>
    </submittedName>
</protein>
<dbReference type="Proteomes" id="UP000634660">
    <property type="component" value="Unassembled WGS sequence"/>
</dbReference>
<name>A0A5P2UHP5_9ACTN</name>
<dbReference type="RefSeq" id="WP_150517866.1">
    <property type="nucleotide sequence ID" value="NZ_BMVX01000005.1"/>
</dbReference>
<sequence>MDERLHPPHEPVVGRRERNKQKVRGRLYTAALELFSEKGYEHTSVDEIAEAADVARGTFFNHFQRKEDLISAWGEERRERLRAELNASPTDKHECLPLALDRCMRILAEINEGERKTTQSMLSAWVKAGRPLQEEPYLTDIFACVIEDARSHGEIPASVSARRAGHVLRDVYFGTLYRWCQEPADAFELRAELHAACDIVLNGITGRSWAAVPAGHAADR</sequence>
<feature type="DNA-binding region" description="H-T-H motif" evidence="4">
    <location>
        <begin position="44"/>
        <end position="63"/>
    </location>
</feature>
<dbReference type="InterPro" id="IPR009057">
    <property type="entry name" value="Homeodomain-like_sf"/>
</dbReference>
<keyword evidence="3" id="KW-0804">Transcription</keyword>
<dbReference type="SUPFAM" id="SSF46689">
    <property type="entry name" value="Homeodomain-like"/>
    <property type="match status" value="1"/>
</dbReference>
<reference evidence="6" key="1">
    <citation type="journal article" date="2014" name="Int. J. Syst. Evol. Microbiol.">
        <title>Complete genome sequence of Corynebacterium casei LMG S-19264T (=DSM 44701T), isolated from a smear-ripened cheese.</title>
        <authorList>
            <consortium name="US DOE Joint Genome Institute (JGI-PGF)"/>
            <person name="Walter F."/>
            <person name="Albersmeier A."/>
            <person name="Kalinowski J."/>
            <person name="Ruckert C."/>
        </authorList>
    </citation>
    <scope>NUCLEOTIDE SEQUENCE</scope>
    <source>
        <strain evidence="6">JCM 4834</strain>
    </source>
</reference>
<proteinExistence type="predicted"/>
<organism evidence="7 8">
    <name type="scientific">Streptomyces subrutilus</name>
    <dbReference type="NCBI Taxonomy" id="36818"/>
    <lineage>
        <taxon>Bacteria</taxon>
        <taxon>Bacillati</taxon>
        <taxon>Actinomycetota</taxon>
        <taxon>Actinomycetes</taxon>
        <taxon>Kitasatosporales</taxon>
        <taxon>Streptomycetaceae</taxon>
        <taxon>Streptomyces</taxon>
    </lineage>
</organism>
<dbReference type="Pfam" id="PF00440">
    <property type="entry name" value="TetR_N"/>
    <property type="match status" value="1"/>
</dbReference>
<dbReference type="EMBL" id="CP023701">
    <property type="protein sequence ID" value="QEU78786.1"/>
    <property type="molecule type" value="Genomic_DNA"/>
</dbReference>
<dbReference type="SUPFAM" id="SSF48498">
    <property type="entry name" value="Tetracyclin repressor-like, C-terminal domain"/>
    <property type="match status" value="1"/>
</dbReference>
<keyword evidence="2 4" id="KW-0238">DNA-binding</keyword>
<evidence type="ECO:0000259" key="5">
    <source>
        <dbReference type="PROSITE" id="PS50977"/>
    </source>
</evidence>
<keyword evidence="8" id="KW-1185">Reference proteome</keyword>
<gene>
    <name evidence="7" type="ORF">CP968_11210</name>
    <name evidence="6" type="ORF">GCM10010371_16410</name>
</gene>
<dbReference type="OrthoDB" id="268339at2"/>
<evidence type="ECO:0000256" key="3">
    <source>
        <dbReference type="ARBA" id="ARBA00023163"/>
    </source>
</evidence>
<evidence type="ECO:0000313" key="6">
    <source>
        <dbReference type="EMBL" id="GGZ57696.1"/>
    </source>
</evidence>
<evidence type="ECO:0000313" key="7">
    <source>
        <dbReference type="EMBL" id="QEU78786.1"/>
    </source>
</evidence>
<reference evidence="7 8" key="2">
    <citation type="submission" date="2017-09" db="EMBL/GenBank/DDBJ databases">
        <authorList>
            <person name="Lee N."/>
            <person name="Cho B.-K."/>
        </authorList>
    </citation>
    <scope>NUCLEOTIDE SEQUENCE [LARGE SCALE GENOMIC DNA]</scope>
    <source>
        <strain evidence="7 8">ATCC 27467</strain>
    </source>
</reference>
<dbReference type="Gene3D" id="1.10.357.10">
    <property type="entry name" value="Tetracycline Repressor, domain 2"/>
    <property type="match status" value="1"/>
</dbReference>
<evidence type="ECO:0000256" key="2">
    <source>
        <dbReference type="ARBA" id="ARBA00023125"/>
    </source>
</evidence>
<evidence type="ECO:0000256" key="1">
    <source>
        <dbReference type="ARBA" id="ARBA00023015"/>
    </source>
</evidence>
<evidence type="ECO:0000256" key="4">
    <source>
        <dbReference type="PROSITE-ProRule" id="PRU00335"/>
    </source>
</evidence>
<dbReference type="EMBL" id="BMVX01000005">
    <property type="protein sequence ID" value="GGZ57696.1"/>
    <property type="molecule type" value="Genomic_DNA"/>
</dbReference>